<dbReference type="AlphaFoldDB" id="A0A0U1TZ19"/>
<feature type="chain" id="PRO_5006829291" description="LCN-type CS-alpha/beta domain-containing protein" evidence="4">
    <location>
        <begin position="20"/>
        <end position="81"/>
    </location>
</feature>
<keyword evidence="4" id="KW-0732">Signal</keyword>
<dbReference type="InterPro" id="IPR003614">
    <property type="entry name" value="Knottins"/>
</dbReference>
<keyword evidence="2" id="KW-0964">Secreted</keyword>
<dbReference type="SUPFAM" id="SSF57095">
    <property type="entry name" value="Scorpion toxin-like"/>
    <property type="match status" value="1"/>
</dbReference>
<sequence length="81" mass="9233">MKYLILITVASLLALGAVCKKDGYPYDDKECKYDCWKNEYCNDLCKKKKGESGYCYALNLSCYCYGLPDKEKTSRTGKCRG</sequence>
<dbReference type="PROSITE" id="PS51863">
    <property type="entry name" value="LCN_CSAB"/>
    <property type="match status" value="1"/>
</dbReference>
<dbReference type="CDD" id="cd23106">
    <property type="entry name" value="neurotoxins_LC_scorpion"/>
    <property type="match status" value="1"/>
</dbReference>
<dbReference type="InterPro" id="IPR036574">
    <property type="entry name" value="Scorpion_toxin-like_sf"/>
</dbReference>
<dbReference type="GO" id="GO:0019871">
    <property type="term" value="F:sodium channel inhibitor activity"/>
    <property type="evidence" value="ECO:0007669"/>
    <property type="project" value="InterPro"/>
</dbReference>
<evidence type="ECO:0000256" key="1">
    <source>
        <dbReference type="ARBA" id="ARBA00004613"/>
    </source>
</evidence>
<evidence type="ECO:0000256" key="2">
    <source>
        <dbReference type="ARBA" id="ARBA00022525"/>
    </source>
</evidence>
<dbReference type="GO" id="GO:0006952">
    <property type="term" value="P:defense response"/>
    <property type="evidence" value="ECO:0007669"/>
    <property type="project" value="InterPro"/>
</dbReference>
<dbReference type="InterPro" id="IPR044062">
    <property type="entry name" value="LCN-type_CS_alpha_beta_dom"/>
</dbReference>
<accession>A0A0U1TZ19</accession>
<proteinExistence type="evidence at transcript level"/>
<dbReference type="GO" id="GO:0005576">
    <property type="term" value="C:extracellular region"/>
    <property type="evidence" value="ECO:0007669"/>
    <property type="project" value="UniProtKB-SubCell"/>
</dbReference>
<evidence type="ECO:0000256" key="3">
    <source>
        <dbReference type="ARBA" id="ARBA00023157"/>
    </source>
</evidence>
<keyword evidence="3" id="KW-1015">Disulfide bond</keyword>
<feature type="signal peptide" evidence="4">
    <location>
        <begin position="1"/>
        <end position="19"/>
    </location>
</feature>
<dbReference type="Gene3D" id="3.30.30.10">
    <property type="entry name" value="Knottin, scorpion toxin-like"/>
    <property type="match status" value="1"/>
</dbReference>
<dbReference type="InterPro" id="IPR002061">
    <property type="entry name" value="Scorpion_toxinL/defensin"/>
</dbReference>
<feature type="domain" description="LCN-type CS-alpha/beta" evidence="5">
    <location>
        <begin position="21"/>
        <end position="80"/>
    </location>
</feature>
<comment type="subcellular location">
    <subcellularLocation>
        <location evidence="1">Secreted</location>
    </subcellularLocation>
</comment>
<evidence type="ECO:0000256" key="4">
    <source>
        <dbReference type="SAM" id="SignalP"/>
    </source>
</evidence>
<dbReference type="SMART" id="SM00505">
    <property type="entry name" value="Knot1"/>
    <property type="match status" value="1"/>
</dbReference>
<organism evidence="6">
    <name type="scientific">Isometrus maculatus</name>
    <name type="common">Lesser brown scorpion</name>
    <name type="synonym">Scorpio maculatus</name>
    <dbReference type="NCBI Taxonomy" id="497827"/>
    <lineage>
        <taxon>Eukaryota</taxon>
        <taxon>Metazoa</taxon>
        <taxon>Ecdysozoa</taxon>
        <taxon>Arthropoda</taxon>
        <taxon>Chelicerata</taxon>
        <taxon>Arachnida</taxon>
        <taxon>Scorpiones</taxon>
        <taxon>Buthida</taxon>
        <taxon>Buthoidea</taxon>
        <taxon>Buthidae</taxon>
        <taxon>Isometrus</taxon>
    </lineage>
</organism>
<dbReference type="Pfam" id="PF00537">
    <property type="entry name" value="Toxin_3"/>
    <property type="match status" value="1"/>
</dbReference>
<dbReference type="PRINTS" id="PR00285">
    <property type="entry name" value="SCORPNTOXIN"/>
</dbReference>
<evidence type="ECO:0000313" key="6">
    <source>
        <dbReference type="EMBL" id="ACD11820.1"/>
    </source>
</evidence>
<reference evidence="6" key="1">
    <citation type="submission" date="2007-10" db="EMBL/GenBank/DDBJ databases">
        <title>Classification and functional annotation of ESTs from venom glands of Isometrus maculatus.</title>
        <authorList>
            <person name="Li W."/>
            <person name="Ma Y."/>
            <person name="Zhao R."/>
            <person name="Cao Z."/>
        </authorList>
    </citation>
    <scope>NUCLEOTIDE SEQUENCE</scope>
    <source>
        <tissue evidence="6">Venom gland</tissue>
    </source>
</reference>
<evidence type="ECO:0000259" key="5">
    <source>
        <dbReference type="PROSITE" id="PS51863"/>
    </source>
</evidence>
<dbReference type="GO" id="GO:0090729">
    <property type="term" value="F:toxin activity"/>
    <property type="evidence" value="ECO:0007669"/>
    <property type="project" value="InterPro"/>
</dbReference>
<dbReference type="EMBL" id="EU252232">
    <property type="protein sequence ID" value="ACD11820.1"/>
    <property type="molecule type" value="mRNA"/>
</dbReference>
<name>A0A0U1TZ19_ISOMC</name>
<protein>
    <recommendedName>
        <fullName evidence="5">LCN-type CS-alpha/beta domain-containing protein</fullName>
    </recommendedName>
</protein>
<dbReference type="InterPro" id="IPR018218">
    <property type="entry name" value="Scorpion_toxinL"/>
</dbReference>